<evidence type="ECO:0000256" key="12">
    <source>
        <dbReference type="SAM" id="Phobius"/>
    </source>
</evidence>
<comment type="subunit">
    <text evidence="11">Component of the lipopolysaccharide transport and assembly complex. The LptBFG transporter is composed of two ATP-binding proteins (LptB) and two transmembrane proteins (LptF and LptG).</text>
</comment>
<evidence type="ECO:0000256" key="8">
    <source>
        <dbReference type="ARBA" id="ARBA00022692"/>
    </source>
</evidence>
<evidence type="ECO:0000256" key="9">
    <source>
        <dbReference type="ARBA" id="ARBA00022989"/>
    </source>
</evidence>
<evidence type="ECO:0000256" key="10">
    <source>
        <dbReference type="ARBA" id="ARBA00023136"/>
    </source>
</evidence>
<dbReference type="InterPro" id="IPR005495">
    <property type="entry name" value="LptG/LptF_permease"/>
</dbReference>
<dbReference type="GO" id="GO:0055085">
    <property type="term" value="P:transmembrane transport"/>
    <property type="evidence" value="ECO:0007669"/>
    <property type="project" value="InterPro"/>
</dbReference>
<dbReference type="OrthoDB" id="9778062at2"/>
<evidence type="ECO:0000256" key="6">
    <source>
        <dbReference type="ARBA" id="ARBA00022475"/>
    </source>
</evidence>
<dbReference type="KEGG" id="frx:F7310_06960"/>
<evidence type="ECO:0000313" key="13">
    <source>
        <dbReference type="EMBL" id="API87110.1"/>
    </source>
</evidence>
<dbReference type="PANTHER" id="PTHR33529:SF7">
    <property type="entry name" value="LIPOPOLYSACCHARIDE EXPORT SYSTEM PERMEASE PROTEIN LPTF"/>
    <property type="match status" value="1"/>
</dbReference>
<keyword evidence="14" id="KW-1185">Reference proteome</keyword>
<evidence type="ECO:0000256" key="5">
    <source>
        <dbReference type="ARBA" id="ARBA00022448"/>
    </source>
</evidence>
<keyword evidence="7" id="KW-0997">Cell inner membrane</keyword>
<evidence type="ECO:0000256" key="3">
    <source>
        <dbReference type="ARBA" id="ARBA00007725"/>
    </source>
</evidence>
<keyword evidence="8 12" id="KW-0812">Transmembrane</keyword>
<comment type="similarity">
    <text evidence="3">Belongs to the LptF/LptG family.</text>
</comment>
<evidence type="ECO:0000313" key="14">
    <source>
        <dbReference type="Proteomes" id="UP000184222"/>
    </source>
</evidence>
<reference evidence="13 14" key="1">
    <citation type="journal article" date="2016" name="Appl. Environ. Microbiol.">
        <title>Whole genome relationships among Francisella bacteria of diverse origin define new species and provide specific regions for detection.</title>
        <authorList>
            <person name="Challacombe J.F."/>
            <person name="Petersen J.M."/>
            <person name="Gallegos-Graves V."/>
            <person name="Hodge D."/>
            <person name="Pillai S."/>
            <person name="Kuske C.R."/>
        </authorList>
    </citation>
    <scope>NUCLEOTIDE SEQUENCE [LARGE SCALE GENOMIC DNA]</scope>
    <source>
        <strain evidence="14">TX07-7310</strain>
    </source>
</reference>
<dbReference type="RefSeq" id="WP_072712784.1">
    <property type="nucleotide sequence ID" value="NZ_CP016796.1"/>
</dbReference>
<evidence type="ECO:0000256" key="2">
    <source>
        <dbReference type="ARBA" id="ARBA00004429"/>
    </source>
</evidence>
<keyword evidence="10 12" id="KW-0472">Membrane</keyword>
<comment type="function">
    <text evidence="1">Part of the ABC transporter complex LptBFG involved in the translocation of lipopolysaccharide (LPS) from the inner membrane to the outer membrane.</text>
</comment>
<dbReference type="PANTHER" id="PTHR33529">
    <property type="entry name" value="SLR0882 PROTEIN-RELATED"/>
    <property type="match status" value="1"/>
</dbReference>
<evidence type="ECO:0000256" key="4">
    <source>
        <dbReference type="ARBA" id="ARBA00014213"/>
    </source>
</evidence>
<dbReference type="GO" id="GO:0015920">
    <property type="term" value="P:lipopolysaccharide transport"/>
    <property type="evidence" value="ECO:0007669"/>
    <property type="project" value="TreeGrafter"/>
</dbReference>
<evidence type="ECO:0000256" key="11">
    <source>
        <dbReference type="ARBA" id="ARBA00026081"/>
    </source>
</evidence>
<proteinExistence type="inferred from homology"/>
<dbReference type="GO" id="GO:0043190">
    <property type="term" value="C:ATP-binding cassette (ABC) transporter complex"/>
    <property type="evidence" value="ECO:0007669"/>
    <property type="project" value="InterPro"/>
</dbReference>
<feature type="transmembrane region" description="Helical" evidence="12">
    <location>
        <begin position="304"/>
        <end position="321"/>
    </location>
</feature>
<evidence type="ECO:0000256" key="1">
    <source>
        <dbReference type="ARBA" id="ARBA00002265"/>
    </source>
</evidence>
<keyword evidence="5" id="KW-0813">Transport</keyword>
<organism evidence="13 14">
    <name type="scientific">Francisella uliginis</name>
    <dbReference type="NCBI Taxonomy" id="573570"/>
    <lineage>
        <taxon>Bacteria</taxon>
        <taxon>Pseudomonadati</taxon>
        <taxon>Pseudomonadota</taxon>
        <taxon>Gammaproteobacteria</taxon>
        <taxon>Thiotrichales</taxon>
        <taxon>Francisellaceae</taxon>
        <taxon>Francisella</taxon>
    </lineage>
</organism>
<gene>
    <name evidence="13" type="ORF">F7310_06960</name>
</gene>
<feature type="transmembrane region" description="Helical" evidence="12">
    <location>
        <begin position="333"/>
        <end position="351"/>
    </location>
</feature>
<feature type="transmembrane region" description="Helical" evidence="12">
    <location>
        <begin position="12"/>
        <end position="32"/>
    </location>
</feature>
<accession>A0A1L4BTD3</accession>
<dbReference type="InterPro" id="IPR030922">
    <property type="entry name" value="LptF"/>
</dbReference>
<dbReference type="STRING" id="573570.F7310_06960"/>
<feature type="transmembrane region" description="Helical" evidence="12">
    <location>
        <begin position="62"/>
        <end position="81"/>
    </location>
</feature>
<keyword evidence="9 12" id="KW-1133">Transmembrane helix</keyword>
<evidence type="ECO:0000256" key="7">
    <source>
        <dbReference type="ARBA" id="ARBA00022519"/>
    </source>
</evidence>
<name>A0A1L4BTD3_9GAMM</name>
<dbReference type="EMBL" id="CP016796">
    <property type="protein sequence ID" value="API87110.1"/>
    <property type="molecule type" value="Genomic_DNA"/>
</dbReference>
<dbReference type="Proteomes" id="UP000184222">
    <property type="component" value="Chromosome"/>
</dbReference>
<sequence>MILEKYYNRDIVNTFTSITLFIISIVSANLLIRLFHEAYSRGLGIDSIIKFVILTLPENVSLIAPIAMFLAIVICFGKYFSNNEMFVTLAGGVTWMEIVKNTLKPAVVLTIITLATTMYLTPLSKQTLDIYQSSLSAQALLSSVTDDKIIKIPDGRVLYIKDKSGSNLHNVFLYQKTAKDNEYKVITAPNAQIDSNKKAAYVDFKDVNIYTRNPKNFETSYGKADKAIYTIYDDTIRDFDHRRVDRYYMHSLIENFDNKDSKLATACKGEFFSRINNSLAVLVASLIALALCRLRPRQNKYAKLLPAVVVLAIYLCTNMFINTCMTNGSIPVWIGAWLPHIVFIIFAIRAIRKQNGSSRKG</sequence>
<dbReference type="AlphaFoldDB" id="A0A1L4BTD3"/>
<protein>
    <recommendedName>
        <fullName evidence="4">Lipopolysaccharide export system permease protein LptF</fullName>
    </recommendedName>
</protein>
<dbReference type="NCBIfam" id="TIGR04407">
    <property type="entry name" value="LptF_YjgP"/>
    <property type="match status" value="1"/>
</dbReference>
<comment type="subcellular location">
    <subcellularLocation>
        <location evidence="2">Cell inner membrane</location>
        <topology evidence="2">Multi-pass membrane protein</topology>
    </subcellularLocation>
</comment>
<dbReference type="Pfam" id="PF03739">
    <property type="entry name" value="LptF_LptG"/>
    <property type="match status" value="1"/>
</dbReference>
<keyword evidence="6" id="KW-1003">Cell membrane</keyword>